<dbReference type="Proteomes" id="UP000501602">
    <property type="component" value="Chromosome"/>
</dbReference>
<dbReference type="Pfam" id="PF00293">
    <property type="entry name" value="NUDIX"/>
    <property type="match status" value="1"/>
</dbReference>
<dbReference type="InterPro" id="IPR020476">
    <property type="entry name" value="Nudix_hydrolase"/>
</dbReference>
<dbReference type="InterPro" id="IPR020084">
    <property type="entry name" value="NUDIX_hydrolase_CS"/>
</dbReference>
<evidence type="ECO:0000313" key="6">
    <source>
        <dbReference type="Proteomes" id="UP000501602"/>
    </source>
</evidence>
<name>A0A6H1UJ76_9GAMM</name>
<accession>A0A6H1UJ76</accession>
<evidence type="ECO:0000256" key="1">
    <source>
        <dbReference type="ARBA" id="ARBA00001946"/>
    </source>
</evidence>
<dbReference type="InterPro" id="IPR015797">
    <property type="entry name" value="NUDIX_hydrolase-like_dom_sf"/>
</dbReference>
<dbReference type="PROSITE" id="PS00893">
    <property type="entry name" value="NUDIX_BOX"/>
    <property type="match status" value="1"/>
</dbReference>
<protein>
    <submittedName>
        <fullName evidence="5">NUDIX domain-containing protein</fullName>
    </submittedName>
</protein>
<dbReference type="EMBL" id="CP051180">
    <property type="protein sequence ID" value="QIZ78878.1"/>
    <property type="molecule type" value="Genomic_DNA"/>
</dbReference>
<dbReference type="InterPro" id="IPR000086">
    <property type="entry name" value="NUDIX_hydrolase_dom"/>
</dbReference>
<keyword evidence="6" id="KW-1185">Reference proteome</keyword>
<reference evidence="5 6" key="1">
    <citation type="submission" date="2020-04" db="EMBL/GenBank/DDBJ databases">
        <title>Ferrimonas sp. S7 isolated from sea water.</title>
        <authorList>
            <person name="Bae S.S."/>
            <person name="Baek K."/>
        </authorList>
    </citation>
    <scope>NUCLEOTIDE SEQUENCE [LARGE SCALE GENOMIC DNA]</scope>
    <source>
        <strain evidence="5 6">S7</strain>
    </source>
</reference>
<evidence type="ECO:0000256" key="2">
    <source>
        <dbReference type="ARBA" id="ARBA00022801"/>
    </source>
</evidence>
<evidence type="ECO:0000313" key="5">
    <source>
        <dbReference type="EMBL" id="QIZ78878.1"/>
    </source>
</evidence>
<dbReference type="SUPFAM" id="SSF55811">
    <property type="entry name" value="Nudix"/>
    <property type="match status" value="1"/>
</dbReference>
<keyword evidence="2 3" id="KW-0378">Hydrolase</keyword>
<gene>
    <name evidence="5" type="ORF">HER31_10635</name>
</gene>
<feature type="domain" description="Nudix hydrolase" evidence="4">
    <location>
        <begin position="19"/>
        <end position="157"/>
    </location>
</feature>
<comment type="similarity">
    <text evidence="3">Belongs to the Nudix hydrolase family.</text>
</comment>
<dbReference type="PANTHER" id="PTHR43046:SF15">
    <property type="entry name" value="MUTT_NUDIX FAMILY PROTEIN"/>
    <property type="match status" value="1"/>
</dbReference>
<comment type="cofactor">
    <cofactor evidence="1">
        <name>Mg(2+)</name>
        <dbReference type="ChEBI" id="CHEBI:18420"/>
    </cofactor>
</comment>
<dbReference type="PANTHER" id="PTHR43046">
    <property type="entry name" value="GDP-MANNOSE MANNOSYL HYDROLASE"/>
    <property type="match status" value="1"/>
</dbReference>
<proteinExistence type="inferred from homology"/>
<dbReference type="GO" id="GO:0016787">
    <property type="term" value="F:hydrolase activity"/>
    <property type="evidence" value="ECO:0007669"/>
    <property type="project" value="UniProtKB-KW"/>
</dbReference>
<dbReference type="AlphaFoldDB" id="A0A6H1UJ76"/>
<evidence type="ECO:0000256" key="3">
    <source>
        <dbReference type="RuleBase" id="RU003476"/>
    </source>
</evidence>
<organism evidence="5 6">
    <name type="scientific">Ferrimonas lipolytica</name>
    <dbReference type="NCBI Taxonomy" id="2724191"/>
    <lineage>
        <taxon>Bacteria</taxon>
        <taxon>Pseudomonadati</taxon>
        <taxon>Pseudomonadota</taxon>
        <taxon>Gammaproteobacteria</taxon>
        <taxon>Alteromonadales</taxon>
        <taxon>Ferrimonadaceae</taxon>
        <taxon>Ferrimonas</taxon>
    </lineage>
</organism>
<dbReference type="CDD" id="cd02883">
    <property type="entry name" value="NUDIX_Hydrolase"/>
    <property type="match status" value="1"/>
</dbReference>
<evidence type="ECO:0000259" key="4">
    <source>
        <dbReference type="PROSITE" id="PS51462"/>
    </source>
</evidence>
<dbReference type="PROSITE" id="PS51462">
    <property type="entry name" value="NUDIX"/>
    <property type="match status" value="1"/>
</dbReference>
<sequence>MPTLQYSEHPKAVAGGSEFTRHSVRAVITHADKILLLYTARYDDYSLPGGGVDEGESLAAAVIREVEEETGARNVVINAELGIYHELRPWYKESHDNVRMYSYCYWCTADPKLGQTQLEDYEQANGMKPVWIELEQAIAHNERVMAGSDKAGLSLQRETWLMHYISQKMKNRSAA</sequence>
<dbReference type="KEGG" id="fes:HER31_10635"/>
<dbReference type="PRINTS" id="PR00502">
    <property type="entry name" value="NUDIXFAMILY"/>
</dbReference>
<dbReference type="Gene3D" id="3.90.79.10">
    <property type="entry name" value="Nucleoside Triphosphate Pyrophosphohydrolase"/>
    <property type="match status" value="1"/>
</dbReference>